<dbReference type="PANTHER" id="PTHR43591">
    <property type="entry name" value="METHYLTRANSFERASE"/>
    <property type="match status" value="1"/>
</dbReference>
<keyword evidence="2" id="KW-0489">Methyltransferase</keyword>
<dbReference type="Gene3D" id="3.40.50.150">
    <property type="entry name" value="Vaccinia Virus protein VP39"/>
    <property type="match status" value="1"/>
</dbReference>
<dbReference type="EMBL" id="CP036525">
    <property type="protein sequence ID" value="QDT06266.1"/>
    <property type="molecule type" value="Genomic_DNA"/>
</dbReference>
<proteinExistence type="predicted"/>
<evidence type="ECO:0000259" key="1">
    <source>
        <dbReference type="Pfam" id="PF13847"/>
    </source>
</evidence>
<reference evidence="2 3" key="1">
    <citation type="submission" date="2019-02" db="EMBL/GenBank/DDBJ databases">
        <title>Deep-cultivation of Planctomycetes and their phenomic and genomic characterization uncovers novel biology.</title>
        <authorList>
            <person name="Wiegand S."/>
            <person name="Jogler M."/>
            <person name="Boedeker C."/>
            <person name="Pinto D."/>
            <person name="Vollmers J."/>
            <person name="Rivas-Marin E."/>
            <person name="Kohn T."/>
            <person name="Peeters S.H."/>
            <person name="Heuer A."/>
            <person name="Rast P."/>
            <person name="Oberbeckmann S."/>
            <person name="Bunk B."/>
            <person name="Jeske O."/>
            <person name="Meyerdierks A."/>
            <person name="Storesund J.E."/>
            <person name="Kallscheuer N."/>
            <person name="Luecker S."/>
            <person name="Lage O.M."/>
            <person name="Pohl T."/>
            <person name="Merkel B.J."/>
            <person name="Hornburger P."/>
            <person name="Mueller R.-W."/>
            <person name="Bruemmer F."/>
            <person name="Labrenz M."/>
            <person name="Spormann A.M."/>
            <person name="Op den Camp H."/>
            <person name="Overmann J."/>
            <person name="Amann R."/>
            <person name="Jetten M.S.M."/>
            <person name="Mascher T."/>
            <person name="Medema M.H."/>
            <person name="Devos D.P."/>
            <person name="Kaster A.-K."/>
            <person name="Ovreas L."/>
            <person name="Rohde M."/>
            <person name="Galperin M.Y."/>
            <person name="Jogler C."/>
        </authorList>
    </citation>
    <scope>NUCLEOTIDE SEQUENCE [LARGE SCALE GENOMIC DNA]</scope>
    <source>
        <strain evidence="2 3">K22_7</strain>
    </source>
</reference>
<feature type="domain" description="Methyltransferase" evidence="1">
    <location>
        <begin position="65"/>
        <end position="170"/>
    </location>
</feature>
<dbReference type="CDD" id="cd02440">
    <property type="entry name" value="AdoMet_MTases"/>
    <property type="match status" value="1"/>
</dbReference>
<dbReference type="RefSeq" id="WP_145172790.1">
    <property type="nucleotide sequence ID" value="NZ_CP036525.1"/>
</dbReference>
<dbReference type="Proteomes" id="UP000318538">
    <property type="component" value="Chromosome"/>
</dbReference>
<dbReference type="InterPro" id="IPR025714">
    <property type="entry name" value="Methyltranfer_dom"/>
</dbReference>
<accession>A0A517NGJ9</accession>
<name>A0A517NGJ9_9BACT</name>
<evidence type="ECO:0000313" key="3">
    <source>
        <dbReference type="Proteomes" id="UP000318538"/>
    </source>
</evidence>
<dbReference type="SUPFAM" id="SSF53335">
    <property type="entry name" value="S-adenosyl-L-methionine-dependent methyltransferases"/>
    <property type="match status" value="1"/>
</dbReference>
<evidence type="ECO:0000313" key="2">
    <source>
        <dbReference type="EMBL" id="QDT06266.1"/>
    </source>
</evidence>
<dbReference type="Pfam" id="PF13847">
    <property type="entry name" value="Methyltransf_31"/>
    <property type="match status" value="1"/>
</dbReference>
<dbReference type="EC" id="2.1.1.187" evidence="2"/>
<keyword evidence="2" id="KW-0808">Transferase</keyword>
<protein>
    <submittedName>
        <fullName evidence="2">23S rRNA (Guanine(745)-N(1))-methyltransferase</fullName>
        <ecNumber evidence="2">2.1.1.187</ecNumber>
    </submittedName>
</protein>
<organism evidence="2 3">
    <name type="scientific">Rubripirellula lacrimiformis</name>
    <dbReference type="NCBI Taxonomy" id="1930273"/>
    <lineage>
        <taxon>Bacteria</taxon>
        <taxon>Pseudomonadati</taxon>
        <taxon>Planctomycetota</taxon>
        <taxon>Planctomycetia</taxon>
        <taxon>Pirellulales</taxon>
        <taxon>Pirellulaceae</taxon>
        <taxon>Rubripirellula</taxon>
    </lineage>
</organism>
<dbReference type="OrthoDB" id="212394at2"/>
<dbReference type="GO" id="GO:0052911">
    <property type="term" value="F:23S rRNA (guanine(745)-N(1))-methyltransferase activity"/>
    <property type="evidence" value="ECO:0007669"/>
    <property type="project" value="UniProtKB-EC"/>
</dbReference>
<dbReference type="KEGG" id="rlc:K227x_46750"/>
<gene>
    <name evidence="2" type="primary">rlmA_1</name>
    <name evidence="2" type="ORF">K227x_46750</name>
</gene>
<dbReference type="AlphaFoldDB" id="A0A517NGJ9"/>
<dbReference type="InterPro" id="IPR029063">
    <property type="entry name" value="SAM-dependent_MTases_sf"/>
</dbReference>
<sequence length="251" mass="28218">MLRRFQMATEVQLANPLLRTELANTKRRPSPAKRFWNWYAKFYGSVENLAPHKRMINAVAALVPDSAQSILDMGCGSGALLQELRKSRPDANLSGIDFSDEMLARAQKRVPDFDACQGNLDTPLSYSDAQFDCIVCTNALYAVDSPQNLVSEMLRVVKKSGVVVVSTPKRRARGTKILRGHLMEVSFIQGIIDMARFATCVIPNVLIERYAKDRRYHFLTRNEVENLGGQISIHADTFADQNWLFTIAPPK</sequence>
<dbReference type="PANTHER" id="PTHR43591:SF110">
    <property type="entry name" value="RHODANESE DOMAIN-CONTAINING PROTEIN"/>
    <property type="match status" value="1"/>
</dbReference>
<keyword evidence="3" id="KW-1185">Reference proteome</keyword>